<feature type="compositionally biased region" description="Low complexity" evidence="2">
    <location>
        <begin position="167"/>
        <end position="177"/>
    </location>
</feature>
<feature type="domain" description="TFIIS N-terminal" evidence="3">
    <location>
        <begin position="65"/>
        <end position="157"/>
    </location>
</feature>
<proteinExistence type="predicted"/>
<sequence length="198" mass="21395">MERFLVPRAALVQEGAGSGSGSGLAACSSSGRNGGAPAGPQRQARIEQLSKVVVLPKPRLCVDKEELLRLKAILRGGADRGTTGGADRTANGDAREQERRLVEALRQLSCYVITPELLAESWVGPLVRGLRGYEGSEDVRRLAAALIEKWRSETRDAAQRQRRAQRRNAGGVQQAAAPRRQQHKEEAGRGAAQLLNDK</sequence>
<dbReference type="InterPro" id="IPR017923">
    <property type="entry name" value="TFIIS_N"/>
</dbReference>
<dbReference type="InParanoid" id="A0A2V0NTN0"/>
<dbReference type="Pfam" id="PF08711">
    <property type="entry name" value="Med26"/>
    <property type="match status" value="1"/>
</dbReference>
<keyword evidence="1" id="KW-0539">Nucleus</keyword>
<dbReference type="EMBL" id="BDRX01000018">
    <property type="protein sequence ID" value="GBF90669.1"/>
    <property type="molecule type" value="Genomic_DNA"/>
</dbReference>
<comment type="caution">
    <text evidence="4">The sequence shown here is derived from an EMBL/GenBank/DDBJ whole genome shotgun (WGS) entry which is preliminary data.</text>
</comment>
<gene>
    <name evidence="4" type="ORF">Rsub_03241</name>
</gene>
<feature type="region of interest" description="Disordered" evidence="2">
    <location>
        <begin position="14"/>
        <end position="42"/>
    </location>
</feature>
<dbReference type="InterPro" id="IPR035441">
    <property type="entry name" value="TFIIS/LEDGF_dom_sf"/>
</dbReference>
<dbReference type="SUPFAM" id="SSF47676">
    <property type="entry name" value="Conserved domain common to transcription factors TFIIS, elongin A, CRSP70"/>
    <property type="match status" value="1"/>
</dbReference>
<protein>
    <recommendedName>
        <fullName evidence="3">TFIIS N-terminal domain-containing protein</fullName>
    </recommendedName>
</protein>
<evidence type="ECO:0000259" key="3">
    <source>
        <dbReference type="PROSITE" id="PS51319"/>
    </source>
</evidence>
<dbReference type="PROSITE" id="PS51257">
    <property type="entry name" value="PROKAR_LIPOPROTEIN"/>
    <property type="match status" value="1"/>
</dbReference>
<evidence type="ECO:0000256" key="1">
    <source>
        <dbReference type="PROSITE-ProRule" id="PRU00649"/>
    </source>
</evidence>
<dbReference type="OrthoDB" id="513820at2759"/>
<evidence type="ECO:0000313" key="4">
    <source>
        <dbReference type="EMBL" id="GBF90669.1"/>
    </source>
</evidence>
<dbReference type="Gene3D" id="1.20.930.10">
    <property type="entry name" value="Conserved domain common to transcription factors TFIIS, elongin A, CRSP70"/>
    <property type="match status" value="1"/>
</dbReference>
<feature type="region of interest" description="Disordered" evidence="2">
    <location>
        <begin position="155"/>
        <end position="198"/>
    </location>
</feature>
<dbReference type="AlphaFoldDB" id="A0A2V0NTN0"/>
<evidence type="ECO:0000313" key="5">
    <source>
        <dbReference type="Proteomes" id="UP000247498"/>
    </source>
</evidence>
<organism evidence="4 5">
    <name type="scientific">Raphidocelis subcapitata</name>
    <dbReference type="NCBI Taxonomy" id="307507"/>
    <lineage>
        <taxon>Eukaryota</taxon>
        <taxon>Viridiplantae</taxon>
        <taxon>Chlorophyta</taxon>
        <taxon>core chlorophytes</taxon>
        <taxon>Chlorophyceae</taxon>
        <taxon>CS clade</taxon>
        <taxon>Sphaeropleales</taxon>
        <taxon>Selenastraceae</taxon>
        <taxon>Raphidocelis</taxon>
    </lineage>
</organism>
<comment type="subcellular location">
    <subcellularLocation>
        <location evidence="1">Nucleus</location>
    </subcellularLocation>
</comment>
<dbReference type="Proteomes" id="UP000247498">
    <property type="component" value="Unassembled WGS sequence"/>
</dbReference>
<keyword evidence="5" id="KW-1185">Reference proteome</keyword>
<evidence type="ECO:0000256" key="2">
    <source>
        <dbReference type="SAM" id="MobiDB-lite"/>
    </source>
</evidence>
<accession>A0A2V0NTN0</accession>
<dbReference type="GO" id="GO:0005634">
    <property type="term" value="C:nucleus"/>
    <property type="evidence" value="ECO:0007669"/>
    <property type="project" value="UniProtKB-SubCell"/>
</dbReference>
<reference evidence="4 5" key="1">
    <citation type="journal article" date="2018" name="Sci. Rep.">
        <title>Raphidocelis subcapitata (=Pseudokirchneriella subcapitata) provides an insight into genome evolution and environmental adaptations in the Sphaeropleales.</title>
        <authorList>
            <person name="Suzuki S."/>
            <person name="Yamaguchi H."/>
            <person name="Nakajima N."/>
            <person name="Kawachi M."/>
        </authorList>
    </citation>
    <scope>NUCLEOTIDE SEQUENCE [LARGE SCALE GENOMIC DNA]</scope>
    <source>
        <strain evidence="4 5">NIES-35</strain>
    </source>
</reference>
<name>A0A2V0NTN0_9CHLO</name>
<dbReference type="PROSITE" id="PS51319">
    <property type="entry name" value="TFIIS_N"/>
    <property type="match status" value="1"/>
</dbReference>